<proteinExistence type="inferred from homology"/>
<evidence type="ECO:0000313" key="5">
    <source>
        <dbReference type="EMBL" id="MFC5508639.1"/>
    </source>
</evidence>
<dbReference type="PANTHER" id="PTHR30483:SF6">
    <property type="entry name" value="PERIPLASMIC BINDING PROTEIN OF ABC TRANSPORTER FOR NATURAL AMINO ACIDS"/>
    <property type="match status" value="1"/>
</dbReference>
<dbReference type="Pfam" id="PF13458">
    <property type="entry name" value="Peripla_BP_6"/>
    <property type="match status" value="1"/>
</dbReference>
<dbReference type="Proteomes" id="UP001596060">
    <property type="component" value="Unassembled WGS sequence"/>
</dbReference>
<evidence type="ECO:0000313" key="6">
    <source>
        <dbReference type="Proteomes" id="UP001596060"/>
    </source>
</evidence>
<name>A0ABW0P9W4_9HYPH</name>
<comment type="caution">
    <text evidence="5">The sequence shown here is derived from an EMBL/GenBank/DDBJ whole genome shotgun (WGS) entry which is preliminary data.</text>
</comment>
<dbReference type="Gene3D" id="3.40.50.2300">
    <property type="match status" value="2"/>
</dbReference>
<dbReference type="InterPro" id="IPR028081">
    <property type="entry name" value="Leu-bd"/>
</dbReference>
<accession>A0ABW0P9W4</accession>
<keyword evidence="3" id="KW-0813">Transport</keyword>
<dbReference type="EMBL" id="JBHSLU010000104">
    <property type="protein sequence ID" value="MFC5508639.1"/>
    <property type="molecule type" value="Genomic_DNA"/>
</dbReference>
<organism evidence="5 6">
    <name type="scientific">Bosea massiliensis</name>
    <dbReference type="NCBI Taxonomy" id="151419"/>
    <lineage>
        <taxon>Bacteria</taxon>
        <taxon>Pseudomonadati</taxon>
        <taxon>Pseudomonadota</taxon>
        <taxon>Alphaproteobacteria</taxon>
        <taxon>Hyphomicrobiales</taxon>
        <taxon>Boseaceae</taxon>
        <taxon>Bosea</taxon>
    </lineage>
</organism>
<protein>
    <submittedName>
        <fullName evidence="5">ABC transporter substrate-binding protein</fullName>
    </submittedName>
</protein>
<evidence type="ECO:0000259" key="4">
    <source>
        <dbReference type="Pfam" id="PF13458"/>
    </source>
</evidence>
<dbReference type="InterPro" id="IPR028082">
    <property type="entry name" value="Peripla_BP_I"/>
</dbReference>
<dbReference type="InterPro" id="IPR051010">
    <property type="entry name" value="BCAA_transport"/>
</dbReference>
<sequence length="423" mass="44947">MRHFLISKQKGDNMTKFVINRRAAVSGLITTLLSTSWSDSAFAAGNIRVGALNPVTGAAAAFGAGMQKTIIAASERINAQGGAGGRRFEIFAEDSQTLPEPALLAARKLIEVNKVHCLLGVYSSPEALAIIPVTNASNVVLMHNGAAPKLASDNTKGLGFQFYPSSNSIGFVLDFIAAREAAKKPVTLTLTNDASIGNTAAFAARWKTRTGTAPGNIQYQPNQPNYRSELQTLLALNPDLIVLNGYEPDATILVKQLYELGNSAPIVAPEFAATPRLVSAVGKDIAEGLMVYRFTPSRGSPAYKEFDAIYQEAMKTSGAGNNFAAMAFDQVVLVALALEAAPNANNGAEIARAIRQICGPEGEVVNSFAEGRELLKKGVKNLNYQGASGPVDFDKEGRTPANFSVSTIKNAQSADRYDVGFER</sequence>
<evidence type="ECO:0000256" key="3">
    <source>
        <dbReference type="ARBA" id="ARBA00022970"/>
    </source>
</evidence>
<keyword evidence="6" id="KW-1185">Reference proteome</keyword>
<dbReference type="PANTHER" id="PTHR30483">
    <property type="entry name" value="LEUCINE-SPECIFIC-BINDING PROTEIN"/>
    <property type="match status" value="1"/>
</dbReference>
<comment type="similarity">
    <text evidence="1">Belongs to the leucine-binding protein family.</text>
</comment>
<evidence type="ECO:0000256" key="1">
    <source>
        <dbReference type="ARBA" id="ARBA00010062"/>
    </source>
</evidence>
<dbReference type="SUPFAM" id="SSF53822">
    <property type="entry name" value="Periplasmic binding protein-like I"/>
    <property type="match status" value="1"/>
</dbReference>
<reference evidence="6" key="1">
    <citation type="journal article" date="2019" name="Int. J. Syst. Evol. Microbiol.">
        <title>The Global Catalogue of Microorganisms (GCM) 10K type strain sequencing project: providing services to taxonomists for standard genome sequencing and annotation.</title>
        <authorList>
            <consortium name="The Broad Institute Genomics Platform"/>
            <consortium name="The Broad Institute Genome Sequencing Center for Infectious Disease"/>
            <person name="Wu L."/>
            <person name="Ma J."/>
        </authorList>
    </citation>
    <scope>NUCLEOTIDE SEQUENCE [LARGE SCALE GENOMIC DNA]</scope>
    <source>
        <strain evidence="6">CCUG 43117</strain>
    </source>
</reference>
<keyword evidence="2" id="KW-0732">Signal</keyword>
<feature type="domain" description="Leucine-binding protein" evidence="4">
    <location>
        <begin position="47"/>
        <end position="398"/>
    </location>
</feature>
<keyword evidence="3" id="KW-0029">Amino-acid transport</keyword>
<gene>
    <name evidence="5" type="ORF">ACFPN9_25720</name>
</gene>
<dbReference type="RefSeq" id="WP_377817863.1">
    <property type="nucleotide sequence ID" value="NZ_JBHSLU010000104.1"/>
</dbReference>
<evidence type="ECO:0000256" key="2">
    <source>
        <dbReference type="ARBA" id="ARBA00022729"/>
    </source>
</evidence>